<keyword evidence="4" id="KW-0808">Transferase</keyword>
<dbReference type="GO" id="GO:0005524">
    <property type="term" value="F:ATP binding"/>
    <property type="evidence" value="ECO:0007669"/>
    <property type="project" value="UniProtKB-UniRule"/>
</dbReference>
<evidence type="ECO:0000256" key="2">
    <source>
        <dbReference type="ARBA" id="ARBA00022527"/>
    </source>
</evidence>
<evidence type="ECO:0000256" key="16">
    <source>
        <dbReference type="PROSITE-ProRule" id="PRU10141"/>
    </source>
</evidence>
<dbReference type="InterPro" id="IPR025287">
    <property type="entry name" value="WAK_GUB"/>
</dbReference>
<keyword evidence="13" id="KW-0325">Glycoprotein</keyword>
<evidence type="ECO:0000259" key="19">
    <source>
        <dbReference type="PROSITE" id="PS50011"/>
    </source>
</evidence>
<dbReference type="PROSITE" id="PS50011">
    <property type="entry name" value="PROTEIN_KINASE_DOM"/>
    <property type="match status" value="1"/>
</dbReference>
<evidence type="ECO:0000256" key="11">
    <source>
        <dbReference type="ARBA" id="ARBA00023136"/>
    </source>
</evidence>
<evidence type="ECO:0000256" key="3">
    <source>
        <dbReference type="ARBA" id="ARBA00022553"/>
    </source>
</evidence>
<evidence type="ECO:0000256" key="17">
    <source>
        <dbReference type="SAM" id="Phobius"/>
    </source>
</evidence>
<dbReference type="Gene3D" id="3.30.200.20">
    <property type="entry name" value="Phosphorylase Kinase, domain 1"/>
    <property type="match status" value="1"/>
</dbReference>
<feature type="binding site" evidence="16">
    <location>
        <position position="446"/>
    </location>
    <ligand>
        <name>ATP</name>
        <dbReference type="ChEBI" id="CHEBI:30616"/>
    </ligand>
</feature>
<feature type="domain" description="Protein kinase" evidence="19">
    <location>
        <begin position="417"/>
        <end position="699"/>
    </location>
</feature>
<dbReference type="FunFam" id="1.10.510.10:FF:000084">
    <property type="entry name" value="Wall-associated receptor kinase 2"/>
    <property type="match status" value="1"/>
</dbReference>
<dbReference type="GO" id="GO:0030247">
    <property type="term" value="F:polysaccharide binding"/>
    <property type="evidence" value="ECO:0007669"/>
    <property type="project" value="InterPro"/>
</dbReference>
<dbReference type="CDD" id="cd00053">
    <property type="entry name" value="EGF"/>
    <property type="match status" value="1"/>
</dbReference>
<keyword evidence="11 17" id="KW-0472">Membrane</keyword>
<dbReference type="InterPro" id="IPR017441">
    <property type="entry name" value="Protein_kinase_ATP_BS"/>
</dbReference>
<keyword evidence="3" id="KW-0597">Phosphoprotein</keyword>
<dbReference type="InterPro" id="IPR008271">
    <property type="entry name" value="Ser/Thr_kinase_AS"/>
</dbReference>
<evidence type="ECO:0000256" key="6">
    <source>
        <dbReference type="ARBA" id="ARBA00022729"/>
    </source>
</evidence>
<dbReference type="PANTHER" id="PTHR27005">
    <property type="entry name" value="WALL-ASSOCIATED RECEPTOR KINASE-LIKE 21"/>
    <property type="match status" value="1"/>
</dbReference>
<dbReference type="CDD" id="cd00054">
    <property type="entry name" value="EGF_CA"/>
    <property type="match status" value="1"/>
</dbReference>
<evidence type="ECO:0000313" key="20">
    <source>
        <dbReference type="Proteomes" id="UP000515121"/>
    </source>
</evidence>
<dbReference type="InterPro" id="IPR045274">
    <property type="entry name" value="WAK-like"/>
</dbReference>
<dbReference type="Pfam" id="PF00069">
    <property type="entry name" value="Pkinase"/>
    <property type="match status" value="1"/>
</dbReference>
<dbReference type="FunFam" id="3.30.200.20:FF:000043">
    <property type="entry name" value="Wall-associated receptor kinase 2"/>
    <property type="match status" value="1"/>
</dbReference>
<dbReference type="AlphaFoldDB" id="A0A6P6AH57"/>
<protein>
    <submittedName>
        <fullName evidence="21">Wall-associated receptor kinase 2-like</fullName>
    </submittedName>
</protein>
<dbReference type="SUPFAM" id="SSF57196">
    <property type="entry name" value="EGF/Laminin"/>
    <property type="match status" value="1"/>
</dbReference>
<dbReference type="PANTHER" id="PTHR27005:SF283">
    <property type="entry name" value="OS02G0633066 PROTEIN"/>
    <property type="match status" value="1"/>
</dbReference>
<dbReference type="CDD" id="cd14066">
    <property type="entry name" value="STKc_IRAK"/>
    <property type="match status" value="1"/>
</dbReference>
<dbReference type="PROSITE" id="PS01186">
    <property type="entry name" value="EGF_2"/>
    <property type="match status" value="1"/>
</dbReference>
<dbReference type="InterPro" id="IPR000742">
    <property type="entry name" value="EGF"/>
</dbReference>
<evidence type="ECO:0000256" key="4">
    <source>
        <dbReference type="ARBA" id="ARBA00022679"/>
    </source>
</evidence>
<keyword evidence="5 17" id="KW-0812">Transmembrane</keyword>
<dbReference type="Proteomes" id="UP000515121">
    <property type="component" value="Unplaced"/>
</dbReference>
<dbReference type="PROSITE" id="PS00108">
    <property type="entry name" value="PROTEIN_KINASE_ST"/>
    <property type="match status" value="1"/>
</dbReference>
<evidence type="ECO:0000256" key="1">
    <source>
        <dbReference type="ARBA" id="ARBA00004479"/>
    </source>
</evidence>
<evidence type="ECO:0000256" key="5">
    <source>
        <dbReference type="ARBA" id="ARBA00022692"/>
    </source>
</evidence>
<evidence type="ECO:0000256" key="8">
    <source>
        <dbReference type="ARBA" id="ARBA00022777"/>
    </source>
</evidence>
<comment type="catalytic activity">
    <reaction evidence="15">
        <text>L-threonyl-[protein] + ATP = O-phospho-L-threonyl-[protein] + ADP + H(+)</text>
        <dbReference type="Rhea" id="RHEA:46608"/>
        <dbReference type="Rhea" id="RHEA-COMP:11060"/>
        <dbReference type="Rhea" id="RHEA-COMP:11605"/>
        <dbReference type="ChEBI" id="CHEBI:15378"/>
        <dbReference type="ChEBI" id="CHEBI:30013"/>
        <dbReference type="ChEBI" id="CHEBI:30616"/>
        <dbReference type="ChEBI" id="CHEBI:61977"/>
        <dbReference type="ChEBI" id="CHEBI:456216"/>
    </reaction>
</comment>
<reference evidence="21" key="1">
    <citation type="submission" date="2025-08" db="UniProtKB">
        <authorList>
            <consortium name="RefSeq"/>
        </authorList>
    </citation>
    <scope>IDENTIFICATION</scope>
    <source>
        <tissue evidence="21">Fruit stalk</tissue>
    </source>
</reference>
<evidence type="ECO:0000313" key="21">
    <source>
        <dbReference type="RefSeq" id="XP_022764215.1"/>
    </source>
</evidence>
<name>A0A6P6AH57_DURZI</name>
<dbReference type="SMART" id="SM00220">
    <property type="entry name" value="S_TKc"/>
    <property type="match status" value="1"/>
</dbReference>
<dbReference type="PROSITE" id="PS00107">
    <property type="entry name" value="PROTEIN_KINASE_ATP"/>
    <property type="match status" value="1"/>
</dbReference>
<evidence type="ECO:0000256" key="9">
    <source>
        <dbReference type="ARBA" id="ARBA00022840"/>
    </source>
</evidence>
<dbReference type="KEGG" id="dzi:111309413"/>
<dbReference type="GO" id="GO:0004674">
    <property type="term" value="F:protein serine/threonine kinase activity"/>
    <property type="evidence" value="ECO:0007669"/>
    <property type="project" value="UniProtKB-KW"/>
</dbReference>
<feature type="signal peptide" evidence="18">
    <location>
        <begin position="1"/>
        <end position="26"/>
    </location>
</feature>
<comment type="subcellular location">
    <subcellularLocation>
        <location evidence="1">Membrane</location>
        <topology evidence="1">Single-pass type I membrane protein</topology>
    </subcellularLocation>
</comment>
<dbReference type="GO" id="GO:0005509">
    <property type="term" value="F:calcium ion binding"/>
    <property type="evidence" value="ECO:0007669"/>
    <property type="project" value="InterPro"/>
</dbReference>
<sequence length="738" mass="82470">MFSLKHPLPKLQWLVLATSMVSAVVAVEEQPKAPKHCSSSCGHLKIPYPFGVEKGSYLKGFRITCNTSQNPAKAFLDATKYEVVNISLAENRVRVRNSVPASVTHTCLALNGSETHGQTTMINLTDTPFALSQNKFVVTGCNSLGIIKLGKRELLTGCLSLCHVKREDKTNGSCSGIGCCEVPITDRLKIVETIVSNIFNESKIKEVLNETKISMPYRCGSAFLVDQHNYSFEASDLDDEHKIFTKIQHSTVVLDWTVSNHTCKEAKRDSNTYACKGNSDCVDYKVKDSQGYSCSCKKGYQGNPYCSPGCQDIDECINNPCEGNHKCINTPGSYHCKQFLSQLLLLVLAFVSVLVLLPLVFSTYFFLKRRRLIKLREKFFLENGGLLLQQKNSSGQSAVETTKIFTAKELAKATDNYSKSRILGEGGNGTVYKAIIGDNQIVAVKKSKIETRSQIEQFINEVVVVSQINHRNVVKLLGCCLETEVPLLVYEFVPNGSLHYHIHNSEKAGAISWDIRLRIATETASALAYLHSAASIPIIHRDVKSANILLDENYIAKVSDFGASRLIPIDKTQITTLVQGTFGYLDPQYFQTSKLTEKSDVYSYGVVLVELLTGEIPVSFARPEPERNLSSYFILSMQQDRLLQILEPELANEENREELIAVAHLAMRCLMLRADERPSMKEVLIELIELRKLEKHPWGQANCGQALSLLHEQAELYRLTVHHQILNTVAHQQTCHFH</sequence>
<dbReference type="PROSITE" id="PS01187">
    <property type="entry name" value="EGF_CA"/>
    <property type="match status" value="1"/>
</dbReference>
<evidence type="ECO:0000256" key="10">
    <source>
        <dbReference type="ARBA" id="ARBA00022989"/>
    </source>
</evidence>
<evidence type="ECO:0000256" key="18">
    <source>
        <dbReference type="SAM" id="SignalP"/>
    </source>
</evidence>
<dbReference type="RefSeq" id="XP_022764215.1">
    <property type="nucleotide sequence ID" value="XM_022908480.1"/>
</dbReference>
<comment type="catalytic activity">
    <reaction evidence="14">
        <text>L-seryl-[protein] + ATP = O-phospho-L-seryl-[protein] + ADP + H(+)</text>
        <dbReference type="Rhea" id="RHEA:17989"/>
        <dbReference type="Rhea" id="RHEA-COMP:9863"/>
        <dbReference type="Rhea" id="RHEA-COMP:11604"/>
        <dbReference type="ChEBI" id="CHEBI:15378"/>
        <dbReference type="ChEBI" id="CHEBI:29999"/>
        <dbReference type="ChEBI" id="CHEBI:30616"/>
        <dbReference type="ChEBI" id="CHEBI:83421"/>
        <dbReference type="ChEBI" id="CHEBI:456216"/>
    </reaction>
</comment>
<dbReference type="OrthoDB" id="997640at2759"/>
<keyword evidence="12" id="KW-1015">Disulfide bond</keyword>
<keyword evidence="9 16" id="KW-0067">ATP-binding</keyword>
<dbReference type="InterPro" id="IPR018097">
    <property type="entry name" value="EGF_Ca-bd_CS"/>
</dbReference>
<dbReference type="GO" id="GO:0005886">
    <property type="term" value="C:plasma membrane"/>
    <property type="evidence" value="ECO:0007669"/>
    <property type="project" value="TreeGrafter"/>
</dbReference>
<proteinExistence type="predicted"/>
<dbReference type="InterPro" id="IPR011009">
    <property type="entry name" value="Kinase-like_dom_sf"/>
</dbReference>
<evidence type="ECO:0000256" key="14">
    <source>
        <dbReference type="ARBA" id="ARBA00047558"/>
    </source>
</evidence>
<accession>A0A6P6AH57</accession>
<dbReference type="Gene3D" id="1.10.510.10">
    <property type="entry name" value="Transferase(Phosphotransferase) domain 1"/>
    <property type="match status" value="1"/>
</dbReference>
<evidence type="ECO:0000256" key="13">
    <source>
        <dbReference type="ARBA" id="ARBA00023180"/>
    </source>
</evidence>
<gene>
    <name evidence="21" type="primary">LOC111309413</name>
</gene>
<keyword evidence="2" id="KW-0723">Serine/threonine-protein kinase</keyword>
<keyword evidence="7 16" id="KW-0547">Nucleotide-binding</keyword>
<dbReference type="Pfam" id="PF13947">
    <property type="entry name" value="GUB_WAK_bind"/>
    <property type="match status" value="1"/>
</dbReference>
<keyword evidence="8" id="KW-0418">Kinase</keyword>
<dbReference type="Gene3D" id="2.10.25.10">
    <property type="entry name" value="Laminin"/>
    <property type="match status" value="1"/>
</dbReference>
<dbReference type="InterPro" id="IPR000719">
    <property type="entry name" value="Prot_kinase_dom"/>
</dbReference>
<dbReference type="SUPFAM" id="SSF56112">
    <property type="entry name" value="Protein kinase-like (PK-like)"/>
    <property type="match status" value="1"/>
</dbReference>
<keyword evidence="20" id="KW-1185">Reference proteome</keyword>
<feature type="chain" id="PRO_5028102394" evidence="18">
    <location>
        <begin position="27"/>
        <end position="738"/>
    </location>
</feature>
<organism evidence="20 21">
    <name type="scientific">Durio zibethinus</name>
    <name type="common">Durian</name>
    <dbReference type="NCBI Taxonomy" id="66656"/>
    <lineage>
        <taxon>Eukaryota</taxon>
        <taxon>Viridiplantae</taxon>
        <taxon>Streptophyta</taxon>
        <taxon>Embryophyta</taxon>
        <taxon>Tracheophyta</taxon>
        <taxon>Spermatophyta</taxon>
        <taxon>Magnoliopsida</taxon>
        <taxon>eudicotyledons</taxon>
        <taxon>Gunneridae</taxon>
        <taxon>Pentapetalae</taxon>
        <taxon>rosids</taxon>
        <taxon>malvids</taxon>
        <taxon>Malvales</taxon>
        <taxon>Malvaceae</taxon>
        <taxon>Helicteroideae</taxon>
        <taxon>Durio</taxon>
    </lineage>
</organism>
<feature type="transmembrane region" description="Helical" evidence="17">
    <location>
        <begin position="343"/>
        <end position="367"/>
    </location>
</feature>
<evidence type="ECO:0000256" key="12">
    <source>
        <dbReference type="ARBA" id="ARBA00023157"/>
    </source>
</evidence>
<keyword evidence="6 18" id="KW-0732">Signal</keyword>
<dbReference type="GeneID" id="111309413"/>
<dbReference type="GO" id="GO:0007166">
    <property type="term" value="P:cell surface receptor signaling pathway"/>
    <property type="evidence" value="ECO:0007669"/>
    <property type="project" value="InterPro"/>
</dbReference>
<evidence type="ECO:0000256" key="7">
    <source>
        <dbReference type="ARBA" id="ARBA00022741"/>
    </source>
</evidence>
<evidence type="ECO:0000256" key="15">
    <source>
        <dbReference type="ARBA" id="ARBA00047951"/>
    </source>
</evidence>
<keyword evidence="10 17" id="KW-1133">Transmembrane helix</keyword>